<comment type="similarity">
    <text evidence="1 12">Belongs to the CRISPR-associated exonuclease Cas4 family.</text>
</comment>
<comment type="cofactor">
    <cofactor evidence="12">
        <name>iron-sulfur cluster</name>
        <dbReference type="ChEBI" id="CHEBI:30408"/>
    </cofactor>
</comment>
<dbReference type="PANTHER" id="PTHR36531">
    <property type="entry name" value="CRISPR-ASSOCIATED EXONUCLEASE CAS4"/>
    <property type="match status" value="1"/>
</dbReference>
<dbReference type="InterPro" id="IPR011604">
    <property type="entry name" value="PDDEXK-like_dom_sf"/>
</dbReference>
<name>R1FTW5_NANST</name>
<keyword evidence="8 12" id="KW-0408">Iron</keyword>
<comment type="function">
    <text evidence="12">CRISPR (clustered regularly interspaced short palindromic repeat) is an adaptive immune system that provides protection against mobile genetic elements (viruses, transposable elements and conjugative plasmids). CRISPR clusters contain sequences complementary to antecedent mobile elements and target invading nucleic acids. CRISPR clusters are transcribed and processed into CRISPR RNA (crRNA).</text>
</comment>
<keyword evidence="5 12" id="KW-0479">Metal-binding</keyword>
<keyword evidence="16" id="KW-1185">Reference proteome</keyword>
<accession>R1FTW5</accession>
<comment type="caution">
    <text evidence="15">The sequence shown here is derived from an EMBL/GenBank/DDBJ whole genome shotgun (WGS) entry which is preliminary data.</text>
</comment>
<keyword evidence="7 12" id="KW-0269">Exonuclease</keyword>
<keyword evidence="10 12" id="KW-0051">Antiviral defense</keyword>
<evidence type="ECO:0000256" key="1">
    <source>
        <dbReference type="ARBA" id="ARBA00009189"/>
    </source>
</evidence>
<keyword evidence="6 12" id="KW-0378">Hydrolase</keyword>
<keyword evidence="4 12" id="KW-0540">Nuclease</keyword>
<dbReference type="NCBIfam" id="TIGR00372">
    <property type="entry name" value="cas4"/>
    <property type="match status" value="1"/>
</dbReference>
<evidence type="ECO:0000259" key="14">
    <source>
        <dbReference type="Pfam" id="PF12705"/>
    </source>
</evidence>
<evidence type="ECO:0000256" key="7">
    <source>
        <dbReference type="ARBA" id="ARBA00022839"/>
    </source>
</evidence>
<dbReference type="InterPro" id="IPR038726">
    <property type="entry name" value="PDDEXK_AddAB-type"/>
</dbReference>
<evidence type="ECO:0000313" key="15">
    <source>
        <dbReference type="EMBL" id="EOD42520.1"/>
    </source>
</evidence>
<evidence type="ECO:0000256" key="6">
    <source>
        <dbReference type="ARBA" id="ARBA00022801"/>
    </source>
</evidence>
<evidence type="ECO:0000256" key="3">
    <source>
        <dbReference type="ARBA" id="ARBA00020049"/>
    </source>
</evidence>
<evidence type="ECO:0000256" key="10">
    <source>
        <dbReference type="ARBA" id="ARBA00023118"/>
    </source>
</evidence>
<dbReference type="GO" id="GO:0004386">
    <property type="term" value="F:helicase activity"/>
    <property type="evidence" value="ECO:0007669"/>
    <property type="project" value="UniProtKB-KW"/>
</dbReference>
<dbReference type="Proteomes" id="UP000053279">
    <property type="component" value="Unassembled WGS sequence"/>
</dbReference>
<sequence length="275" mass="33373">MELNEIFVRVTDITDYIFCPRKVYLKRVLGYSEEDTEQKIFGSIVHSLFDKINEKEQEIIFNIKEFVEYEKILNLYNNFLTELLEESIKEFEEQIKNLNLDKNDIKIRAYSYVIKDIEERAKNVYNFMKDNDLYGIELWEFLEPKIKTELDVTSLKYNIVGRIDRLEIYKKYIIPYEIKSGFFRREHITQLYSYYLLLKDEFPNYNIEKGILLYAKDNRKMEIEFRNNNEIKKILDIKDKIIDMIDKKEDPGKKFSEKCKKCAFYNICWKNGNKN</sequence>
<comment type="cofactor">
    <cofactor evidence="12">
        <name>Mg(2+)</name>
        <dbReference type="ChEBI" id="CHEBI:18420"/>
    </cofactor>
    <cofactor evidence="12">
        <name>Mn(2+)</name>
        <dbReference type="ChEBI" id="CHEBI:29035"/>
    </cofactor>
    <text evidence="12">Mg(2+) or Mn(2+) required for ssDNA cleavage activity.</text>
</comment>
<feature type="coiled-coil region" evidence="13">
    <location>
        <begin position="81"/>
        <end position="108"/>
    </location>
</feature>
<dbReference type="PANTHER" id="PTHR36531:SF2">
    <property type="entry name" value="CRISPR-ASSOCIATED EXONUCLEASE CAS4"/>
    <property type="match status" value="1"/>
</dbReference>
<dbReference type="AlphaFoldDB" id="R1FTW5"/>
<evidence type="ECO:0000256" key="8">
    <source>
        <dbReference type="ARBA" id="ARBA00023004"/>
    </source>
</evidence>
<evidence type="ECO:0000256" key="9">
    <source>
        <dbReference type="ARBA" id="ARBA00023014"/>
    </source>
</evidence>
<dbReference type="Gene3D" id="3.90.320.10">
    <property type="match status" value="2"/>
</dbReference>
<keyword evidence="9 12" id="KW-0411">Iron-sulfur</keyword>
<dbReference type="InterPro" id="IPR051827">
    <property type="entry name" value="Cas4_exonuclease"/>
</dbReference>
<feature type="domain" description="PD-(D/E)XK endonuclease-like" evidence="14">
    <location>
        <begin position="10"/>
        <end position="268"/>
    </location>
</feature>
<protein>
    <recommendedName>
        <fullName evidence="3 12">CRISPR-associated exonuclease Cas4</fullName>
        <ecNumber evidence="2 12">3.1.12.1</ecNumber>
    </recommendedName>
</protein>
<keyword evidence="11 12" id="KW-0464">Manganese</keyword>
<keyword evidence="13" id="KW-0175">Coiled coil</keyword>
<evidence type="ECO:0000256" key="13">
    <source>
        <dbReference type="SAM" id="Coils"/>
    </source>
</evidence>
<evidence type="ECO:0000256" key="11">
    <source>
        <dbReference type="ARBA" id="ARBA00023211"/>
    </source>
</evidence>
<organism evidence="15 16">
    <name type="scientific">Nanobsidianus stetteri</name>
    <dbReference type="NCBI Taxonomy" id="1294122"/>
    <lineage>
        <taxon>Archaea</taxon>
        <taxon>Nanobdellota</taxon>
        <taxon>Candidatus Nanoarchaeia</taxon>
        <taxon>Nanoarchaeales</taxon>
        <taxon>Nanopusillaceae</taxon>
        <taxon>Candidatus Nanobsidianus</taxon>
    </lineage>
</organism>
<dbReference type="GO" id="GO:0051607">
    <property type="term" value="P:defense response to virus"/>
    <property type="evidence" value="ECO:0007669"/>
    <property type="project" value="UniProtKB-KW"/>
</dbReference>
<dbReference type="GO" id="GO:0004527">
    <property type="term" value="F:exonuclease activity"/>
    <property type="evidence" value="ECO:0007669"/>
    <property type="project" value="UniProtKB-KW"/>
</dbReference>
<dbReference type="EC" id="3.1.12.1" evidence="2 12"/>
<dbReference type="GO" id="GO:0005524">
    <property type="term" value="F:ATP binding"/>
    <property type="evidence" value="ECO:0007669"/>
    <property type="project" value="UniProtKB-KW"/>
</dbReference>
<dbReference type="GO" id="GO:0046872">
    <property type="term" value="F:metal ion binding"/>
    <property type="evidence" value="ECO:0007669"/>
    <property type="project" value="UniProtKB-KW"/>
</dbReference>
<evidence type="ECO:0000256" key="2">
    <source>
        <dbReference type="ARBA" id="ARBA00012768"/>
    </source>
</evidence>
<evidence type="ECO:0000313" key="16">
    <source>
        <dbReference type="Proteomes" id="UP000053279"/>
    </source>
</evidence>
<evidence type="ECO:0000256" key="5">
    <source>
        <dbReference type="ARBA" id="ARBA00022723"/>
    </source>
</evidence>
<dbReference type="Pfam" id="PF12705">
    <property type="entry name" value="PDDEXK_1"/>
    <property type="match status" value="1"/>
</dbReference>
<proteinExistence type="inferred from homology"/>
<evidence type="ECO:0000256" key="12">
    <source>
        <dbReference type="RuleBase" id="RU365022"/>
    </source>
</evidence>
<gene>
    <name evidence="15" type="ORF">Nst1_250</name>
</gene>
<dbReference type="EMBL" id="APJZ01000002">
    <property type="protein sequence ID" value="EOD42520.1"/>
    <property type="molecule type" value="Genomic_DNA"/>
</dbReference>
<evidence type="ECO:0000256" key="4">
    <source>
        <dbReference type="ARBA" id="ARBA00022722"/>
    </source>
</evidence>
<dbReference type="InterPro" id="IPR013343">
    <property type="entry name" value="CRISPR-assoc_prot_Cas4"/>
</dbReference>
<dbReference type="GO" id="GO:0051536">
    <property type="term" value="F:iron-sulfur cluster binding"/>
    <property type="evidence" value="ECO:0007669"/>
    <property type="project" value="UniProtKB-KW"/>
</dbReference>
<reference evidence="15 16" key="1">
    <citation type="submission" date="2013-02" db="EMBL/GenBank/DDBJ databases">
        <title>Insights into archaeal evolution and symbiosis from the genomes of a Nanoarchaeon and its crenarchaeal host from Yellowstone National Park.</title>
        <authorList>
            <person name="Podar M."/>
            <person name="Makarova K.S."/>
            <person name="Graham D.E."/>
            <person name="Wolf Y.I."/>
            <person name="Koonin E.V."/>
            <person name="Reysenbach A.-L."/>
        </authorList>
    </citation>
    <scope>NUCLEOTIDE SEQUENCE [LARGE SCALE GENOMIC DNA]</scope>
</reference>